<proteinExistence type="predicted"/>
<comment type="catalytic activity">
    <reaction evidence="18">
        <text>L-cysteinyl-[protein] + hexadecanoyl-CoA = S-hexadecanoyl-L-cysteinyl-[protein] + CoA</text>
        <dbReference type="Rhea" id="RHEA:36683"/>
        <dbReference type="Rhea" id="RHEA-COMP:10131"/>
        <dbReference type="Rhea" id="RHEA-COMP:11032"/>
        <dbReference type="ChEBI" id="CHEBI:29950"/>
        <dbReference type="ChEBI" id="CHEBI:57287"/>
        <dbReference type="ChEBI" id="CHEBI:57379"/>
        <dbReference type="ChEBI" id="CHEBI:74151"/>
        <dbReference type="EC" id="2.3.1.225"/>
    </reaction>
</comment>
<evidence type="ECO:0000313" key="26">
    <source>
        <dbReference type="Proteomes" id="UP000236305"/>
    </source>
</evidence>
<keyword evidence="11" id="KW-0496">Mitochondrion</keyword>
<dbReference type="GO" id="GO:0042276">
    <property type="term" value="P:error-prone translesion synthesis"/>
    <property type="evidence" value="ECO:0007669"/>
    <property type="project" value="TreeGrafter"/>
</dbReference>
<feature type="domain" description="C2H2-type" evidence="22">
    <location>
        <begin position="995"/>
        <end position="1022"/>
    </location>
</feature>
<dbReference type="InterPro" id="IPR036775">
    <property type="entry name" value="DNA_pol_Y-fam_lit_finger_sf"/>
</dbReference>
<keyword evidence="14" id="KW-0234">DNA repair</keyword>
<accession>A0AA45AH72</accession>
<dbReference type="GO" id="GO:0005634">
    <property type="term" value="C:nucleus"/>
    <property type="evidence" value="ECO:0007669"/>
    <property type="project" value="UniProtKB-SubCell"/>
</dbReference>
<evidence type="ECO:0000313" key="25">
    <source>
        <dbReference type="EMBL" id="PNH26539.1"/>
    </source>
</evidence>
<keyword evidence="9" id="KW-0862">Zinc</keyword>
<feature type="region of interest" description="Disordered" evidence="20">
    <location>
        <begin position="95"/>
        <end position="132"/>
    </location>
</feature>
<dbReference type="InterPro" id="IPR013087">
    <property type="entry name" value="Znf_C2H2_type"/>
</dbReference>
<dbReference type="Gene3D" id="3.40.1170.60">
    <property type="match status" value="1"/>
</dbReference>
<dbReference type="PROSITE" id="PS50173">
    <property type="entry name" value="UMUC"/>
    <property type="match status" value="1"/>
</dbReference>
<feature type="region of interest" description="Disordered" evidence="20">
    <location>
        <begin position="283"/>
        <end position="326"/>
    </location>
</feature>
<evidence type="ECO:0000256" key="5">
    <source>
        <dbReference type="ARBA" id="ARBA00022692"/>
    </source>
</evidence>
<feature type="transmembrane region" description="Helical" evidence="21">
    <location>
        <begin position="232"/>
        <end position="258"/>
    </location>
</feature>
<feature type="transmembrane region" description="Helical" evidence="21">
    <location>
        <begin position="18"/>
        <end position="40"/>
    </location>
</feature>
<keyword evidence="4" id="KW-0808">Transferase</keyword>
<evidence type="ECO:0000256" key="11">
    <source>
        <dbReference type="ARBA" id="ARBA00023128"/>
    </source>
</evidence>
<dbReference type="Pfam" id="PF00817">
    <property type="entry name" value="IMS"/>
    <property type="match status" value="1"/>
</dbReference>
<dbReference type="PANTHER" id="PTHR45873">
    <property type="entry name" value="DNA POLYMERASE ETA"/>
    <property type="match status" value="1"/>
</dbReference>
<dbReference type="FunFam" id="3.40.1170.60:FF:000008">
    <property type="entry name" value="DNA polymerase eta subunit"/>
    <property type="match status" value="1"/>
</dbReference>
<feature type="region of interest" description="Disordered" evidence="20">
    <location>
        <begin position="951"/>
        <end position="987"/>
    </location>
</feature>
<evidence type="ECO:0000256" key="16">
    <source>
        <dbReference type="ARBA" id="ARBA00023288"/>
    </source>
</evidence>
<dbReference type="FunFam" id="3.30.1490.100:FF:000009">
    <property type="entry name" value="DNA polymerase eta subunit"/>
    <property type="match status" value="1"/>
</dbReference>
<evidence type="ECO:0000256" key="2">
    <source>
        <dbReference type="ARBA" id="ARBA00004141"/>
    </source>
</evidence>
<evidence type="ECO:0000259" key="22">
    <source>
        <dbReference type="PROSITE" id="PS50157"/>
    </source>
</evidence>
<reference evidence="25 26" key="1">
    <citation type="submission" date="2017-12" db="EMBL/GenBank/DDBJ databases">
        <title>Comparative genomics yields insights into virulence evolution of Verticillium dahliae.</title>
        <authorList>
            <person name="Fan R."/>
            <person name="Armitage A.D."/>
            <person name="Cascant-Lopez E."/>
            <person name="Sobczyk M."/>
            <person name="Cockerton H.M."/>
            <person name="Harrison R.J."/>
        </authorList>
    </citation>
    <scope>NUCLEOTIDE SEQUENCE [LARGE SCALE GENOMIC DNA]</scope>
    <source>
        <strain evidence="25 26">12008</strain>
    </source>
</reference>
<dbReference type="Gene3D" id="1.10.150.20">
    <property type="entry name" value="5' to 3' exonuclease, C-terminal subdomain"/>
    <property type="match status" value="1"/>
</dbReference>
<dbReference type="Proteomes" id="UP000236305">
    <property type="component" value="Unassembled WGS sequence"/>
</dbReference>
<comment type="caution">
    <text evidence="25">The sequence shown here is derived from an EMBL/GenBank/DDBJ whole genome shotgun (WGS) entry which is preliminary data.</text>
</comment>
<dbReference type="GO" id="GO:0019706">
    <property type="term" value="F:protein-cysteine S-palmitoyltransferase activity"/>
    <property type="evidence" value="ECO:0007669"/>
    <property type="project" value="UniProtKB-EC"/>
</dbReference>
<evidence type="ECO:0000256" key="21">
    <source>
        <dbReference type="SAM" id="Phobius"/>
    </source>
</evidence>
<feature type="region of interest" description="Disordered" evidence="20">
    <location>
        <begin position="906"/>
        <end position="928"/>
    </location>
</feature>
<dbReference type="GO" id="GO:0006281">
    <property type="term" value="P:DNA repair"/>
    <property type="evidence" value="ECO:0007669"/>
    <property type="project" value="UniProtKB-KW"/>
</dbReference>
<keyword evidence="15" id="KW-0539">Nucleus</keyword>
<dbReference type="PROSITE" id="PS51907">
    <property type="entry name" value="ZF_UBZ3"/>
    <property type="match status" value="1"/>
</dbReference>
<organism evidence="25 26">
    <name type="scientific">Verticillium dahliae</name>
    <name type="common">Verticillium wilt</name>
    <dbReference type="NCBI Taxonomy" id="27337"/>
    <lineage>
        <taxon>Eukaryota</taxon>
        <taxon>Fungi</taxon>
        <taxon>Dikarya</taxon>
        <taxon>Ascomycota</taxon>
        <taxon>Pezizomycotina</taxon>
        <taxon>Sordariomycetes</taxon>
        <taxon>Hypocreomycetidae</taxon>
        <taxon>Glomerellales</taxon>
        <taxon>Plectosphaerellaceae</taxon>
        <taxon>Verticillium</taxon>
    </lineage>
</organism>
<evidence type="ECO:0000256" key="7">
    <source>
        <dbReference type="ARBA" id="ARBA00022763"/>
    </source>
</evidence>
<evidence type="ECO:0000256" key="15">
    <source>
        <dbReference type="ARBA" id="ARBA00023242"/>
    </source>
</evidence>
<evidence type="ECO:0000259" key="24">
    <source>
        <dbReference type="PROSITE" id="PS51907"/>
    </source>
</evidence>
<evidence type="ECO:0000256" key="8">
    <source>
        <dbReference type="ARBA" id="ARBA00022771"/>
    </source>
</evidence>
<dbReference type="PROSITE" id="PS50157">
    <property type="entry name" value="ZINC_FINGER_C2H2_2"/>
    <property type="match status" value="1"/>
</dbReference>
<name>A0AA45AH72_VERDA</name>
<dbReference type="Pfam" id="PF01529">
    <property type="entry name" value="DHHC"/>
    <property type="match status" value="1"/>
</dbReference>
<keyword evidence="13" id="KW-0564">Palmitate</keyword>
<keyword evidence="6" id="KW-0479">Metal-binding</keyword>
<dbReference type="SUPFAM" id="SSF56672">
    <property type="entry name" value="DNA/RNA polymerases"/>
    <property type="match status" value="1"/>
</dbReference>
<keyword evidence="8 19" id="KW-0863">Zinc-finger</keyword>
<evidence type="ECO:0000256" key="6">
    <source>
        <dbReference type="ARBA" id="ARBA00022723"/>
    </source>
</evidence>
<dbReference type="InterPro" id="IPR001126">
    <property type="entry name" value="UmuC"/>
</dbReference>
<evidence type="ECO:0000256" key="3">
    <source>
        <dbReference type="ARBA" id="ARBA00004173"/>
    </source>
</evidence>
<evidence type="ECO:0000256" key="12">
    <source>
        <dbReference type="ARBA" id="ARBA00023136"/>
    </source>
</evidence>
<dbReference type="GO" id="GO:0035861">
    <property type="term" value="C:site of double-strand break"/>
    <property type="evidence" value="ECO:0007669"/>
    <property type="project" value="TreeGrafter"/>
</dbReference>
<keyword evidence="12 21" id="KW-0472">Membrane</keyword>
<keyword evidence="7" id="KW-0227">DNA damage</keyword>
<evidence type="ECO:0000256" key="4">
    <source>
        <dbReference type="ARBA" id="ARBA00022679"/>
    </source>
</evidence>
<dbReference type="InterPro" id="IPR052230">
    <property type="entry name" value="DNA_polymerase_eta"/>
</dbReference>
<evidence type="ECO:0000256" key="1">
    <source>
        <dbReference type="ARBA" id="ARBA00004123"/>
    </source>
</evidence>
<dbReference type="GO" id="GO:0008270">
    <property type="term" value="F:zinc ion binding"/>
    <property type="evidence" value="ECO:0007669"/>
    <property type="project" value="UniProtKB-KW"/>
</dbReference>
<dbReference type="GO" id="GO:0005657">
    <property type="term" value="C:replication fork"/>
    <property type="evidence" value="ECO:0007669"/>
    <property type="project" value="UniProtKB-ARBA"/>
</dbReference>
<dbReference type="PROSITE" id="PS00028">
    <property type="entry name" value="ZINC_FINGER_C2H2_1"/>
    <property type="match status" value="1"/>
</dbReference>
<dbReference type="InterPro" id="IPR041298">
    <property type="entry name" value="UBZ3"/>
</dbReference>
<evidence type="ECO:0000256" key="14">
    <source>
        <dbReference type="ARBA" id="ARBA00023204"/>
    </source>
</evidence>
<dbReference type="GO" id="GO:0003887">
    <property type="term" value="F:DNA-directed DNA polymerase activity"/>
    <property type="evidence" value="ECO:0007669"/>
    <property type="project" value="TreeGrafter"/>
</dbReference>
<gene>
    <name evidence="25" type="ORF">BJF96_g10139</name>
</gene>
<keyword evidence="10 21" id="KW-1133">Transmembrane helix</keyword>
<keyword evidence="5 21" id="KW-0812">Transmembrane</keyword>
<feature type="region of interest" description="Disordered" evidence="20">
    <location>
        <begin position="1025"/>
        <end position="1071"/>
    </location>
</feature>
<evidence type="ECO:0000256" key="13">
    <source>
        <dbReference type="ARBA" id="ARBA00023139"/>
    </source>
</evidence>
<evidence type="ECO:0000256" key="20">
    <source>
        <dbReference type="SAM" id="MobiDB-lite"/>
    </source>
</evidence>
<dbReference type="Gene3D" id="3.30.1490.100">
    <property type="entry name" value="DNA polymerase, Y-family, little finger domain"/>
    <property type="match status" value="1"/>
</dbReference>
<dbReference type="PANTHER" id="PTHR45873:SF1">
    <property type="entry name" value="DNA POLYMERASE ETA"/>
    <property type="match status" value="1"/>
</dbReference>
<feature type="domain" description="UmuC" evidence="23">
    <location>
        <begin position="455"/>
        <end position="716"/>
    </location>
</feature>
<evidence type="ECO:0000256" key="17">
    <source>
        <dbReference type="ARBA" id="ARBA00044975"/>
    </source>
</evidence>
<dbReference type="GO" id="GO:0009314">
    <property type="term" value="P:response to radiation"/>
    <property type="evidence" value="ECO:0007669"/>
    <property type="project" value="TreeGrafter"/>
</dbReference>
<dbReference type="GO" id="GO:0070987">
    <property type="term" value="P:error-free translesion synthesis"/>
    <property type="evidence" value="ECO:0007669"/>
    <property type="project" value="UniProtKB-ARBA"/>
</dbReference>
<dbReference type="Pfam" id="PF18439">
    <property type="entry name" value="zf_UBZ"/>
    <property type="match status" value="1"/>
</dbReference>
<dbReference type="GO" id="GO:0007064">
    <property type="term" value="P:mitotic sister chromatid cohesion"/>
    <property type="evidence" value="ECO:0007669"/>
    <property type="project" value="UniProtKB-ARBA"/>
</dbReference>
<dbReference type="GO" id="GO:0016020">
    <property type="term" value="C:membrane"/>
    <property type="evidence" value="ECO:0007669"/>
    <property type="project" value="UniProtKB-SubCell"/>
</dbReference>
<evidence type="ECO:0000256" key="9">
    <source>
        <dbReference type="ARBA" id="ARBA00022833"/>
    </source>
</evidence>
<dbReference type="Gene3D" id="3.30.70.270">
    <property type="match status" value="1"/>
</dbReference>
<dbReference type="SUPFAM" id="SSF100879">
    <property type="entry name" value="Lesion bypass DNA polymerase (Y-family), little finger domain"/>
    <property type="match status" value="1"/>
</dbReference>
<evidence type="ECO:0000256" key="10">
    <source>
        <dbReference type="ARBA" id="ARBA00022989"/>
    </source>
</evidence>
<dbReference type="GO" id="GO:0003684">
    <property type="term" value="F:damaged DNA binding"/>
    <property type="evidence" value="ECO:0007669"/>
    <property type="project" value="InterPro"/>
</dbReference>
<dbReference type="EMBL" id="MPSH01000062">
    <property type="protein sequence ID" value="PNH26539.1"/>
    <property type="molecule type" value="Genomic_DNA"/>
</dbReference>
<evidence type="ECO:0000259" key="23">
    <source>
        <dbReference type="PROSITE" id="PS50173"/>
    </source>
</evidence>
<evidence type="ECO:0000256" key="18">
    <source>
        <dbReference type="ARBA" id="ARBA00048048"/>
    </source>
</evidence>
<sequence length="1071" mass="119219">MTESQESHKAIARWTSRVIPAILAGVLGYATYVVVSRLCIEYLSKERGETGTAIAVSILYILFLFLSLVTYIRTIWTINTDTGLVPLGPEAQRARTGAEKSISKGGKRSGRRADDLESQPYQPGPDQDPDSPGLERFYSKNAFICENDGRPKWCSECRNWKPDRAHHSSEIGRCVLKMDHYCPWVGGMVSETSFKFFSQFTCYCAAMCAVVLSTAAYCLARQQQEGRSLDGQIVAVIALSAFFGLFTFTMTTTSWYYVFLNVTNIDMLKKAWVYQVAVRVPRGTPSSQHFSTVTYPLPRHSETPSSQSSGGTILPTSSAPHSGGQQLSARDLAATRTFAILRTEPDENPWDLGWKENWKQVMGNSIIDWLLPIRKSPCALHENADSDYPMGHVLQSLAKRNRIPTLADEEGILTEMYEFRESSPLMGTRSPKSQFTYRQLSLLASYAVSSPLRVIAHIDLDAFYAQCEMVRLNTPEDQPLAVQQWQGLIAINYPARSFGIGRHCTLAEARKLCPDLIAQHVATWREGDDKWAYRDDAAANITSDKVSLDPYRLQSRRILALIKETLPSDLQKVEKASIDEVFCDLSAHVHSILLERFPELNNPPPYDDPTERLPRPPVVALDWQADALIDLDEDAENQDPDWDDVAILIGSEIIRGVRARIHEVLHYTCSAGIANNKMLSKLGSAHKKPNQQTVIRNRAIQQFLSDFKFTKIRNLGGKLGDTIVNTFNTDTVKDLLPTPLDQMKARLGDETGIWVYNTIRGIDQSEVNSRTQIKSMLSAKSFRPSIHTPDQGNRWLRIFVADIFSRLVEEGVLENKRRPKTINLHHRHDGQMKSRQGPIPQGKPIDEQGLFDLARNLLQQIAAEGKVWPCENLSLSVGGFEDGITGNMGIGAFLVKGVEAQALRQASNTSTHMSPSEAPAAKKRRLASDGGIHRFLTRSVSTDEDVAAHDAAMTEGSKSSDDKQQRLTTGATSPRIKDAGEIETNDSNPWALPVHLCSRCNASFQDSDDFQSHQDWHIAKDLQDEERGKSAFVQTPPSASHAAGPRKAATSAKRGGRSGKLEHGQRKLKFG</sequence>
<dbReference type="InterPro" id="IPR017961">
    <property type="entry name" value="DNA_pol_Y-fam_little_finger"/>
</dbReference>
<feature type="domain" description="UBZ3-type" evidence="24">
    <location>
        <begin position="990"/>
        <end position="1025"/>
    </location>
</feature>
<feature type="compositionally biased region" description="Polar residues" evidence="20">
    <location>
        <begin position="284"/>
        <end position="294"/>
    </location>
</feature>
<evidence type="ECO:0000256" key="19">
    <source>
        <dbReference type="PROSITE-ProRule" id="PRU00042"/>
    </source>
</evidence>
<dbReference type="InterPro" id="IPR043502">
    <property type="entry name" value="DNA/RNA_pol_sf"/>
</dbReference>
<dbReference type="PROSITE" id="PS50216">
    <property type="entry name" value="DHHC"/>
    <property type="match status" value="1"/>
</dbReference>
<keyword evidence="16" id="KW-0449">Lipoprotein</keyword>
<dbReference type="AlphaFoldDB" id="A0AA45AH72"/>
<protein>
    <recommendedName>
        <fullName evidence="17">DNA polymerase eta</fullName>
    </recommendedName>
</protein>
<feature type="transmembrane region" description="Helical" evidence="21">
    <location>
        <begin position="52"/>
        <end position="72"/>
    </location>
</feature>
<dbReference type="InterPro" id="IPR043128">
    <property type="entry name" value="Rev_trsase/Diguanyl_cyclase"/>
</dbReference>
<dbReference type="Pfam" id="PF11799">
    <property type="entry name" value="IMS_C"/>
    <property type="match status" value="1"/>
</dbReference>
<dbReference type="InterPro" id="IPR001594">
    <property type="entry name" value="Palmitoyltrfase_DHHC"/>
</dbReference>
<dbReference type="Pfam" id="PF21704">
    <property type="entry name" value="POLH-Rev1_HhH"/>
    <property type="match status" value="1"/>
</dbReference>
<feature type="compositionally biased region" description="Polar residues" evidence="20">
    <location>
        <begin position="303"/>
        <end position="326"/>
    </location>
</feature>
<dbReference type="GO" id="GO:0005739">
    <property type="term" value="C:mitochondrion"/>
    <property type="evidence" value="ECO:0007669"/>
    <property type="project" value="UniProtKB-SubCell"/>
</dbReference>
<dbReference type="FunFam" id="1.10.150.20:FF:000014">
    <property type="entry name" value="Polymerase (DNA directed), eta"/>
    <property type="match status" value="1"/>
</dbReference>
<comment type="subcellular location">
    <subcellularLocation>
        <location evidence="2">Membrane</location>
        <topology evidence="2">Multi-pass membrane protein</topology>
    </subcellularLocation>
    <subcellularLocation>
        <location evidence="3">Mitochondrion</location>
    </subcellularLocation>
    <subcellularLocation>
        <location evidence="1">Nucleus</location>
    </subcellularLocation>
</comment>